<dbReference type="Pfam" id="PF12079">
    <property type="entry name" value="DUF3558"/>
    <property type="match status" value="1"/>
</dbReference>
<protein>
    <submittedName>
        <fullName evidence="2">Uncharacterized protein DUF3558</fullName>
    </submittedName>
</protein>
<feature type="compositionally biased region" description="Polar residues" evidence="1">
    <location>
        <begin position="29"/>
        <end position="54"/>
    </location>
</feature>
<accession>A0A4R2R458</accession>
<reference evidence="2 3" key="1">
    <citation type="submission" date="2019-03" db="EMBL/GenBank/DDBJ databases">
        <title>Genomic Encyclopedia of Type Strains, Phase IV (KMG-IV): sequencing the most valuable type-strain genomes for metagenomic binning, comparative biology and taxonomic classification.</title>
        <authorList>
            <person name="Goeker M."/>
        </authorList>
    </citation>
    <scope>NUCLEOTIDE SEQUENCE [LARGE SCALE GENOMIC DNA]</scope>
    <source>
        <strain evidence="2 3">DSM 45765</strain>
    </source>
</reference>
<dbReference type="Proteomes" id="UP000294911">
    <property type="component" value="Unassembled WGS sequence"/>
</dbReference>
<keyword evidence="3" id="KW-1185">Reference proteome</keyword>
<evidence type="ECO:0000313" key="3">
    <source>
        <dbReference type="Proteomes" id="UP000294911"/>
    </source>
</evidence>
<evidence type="ECO:0000256" key="1">
    <source>
        <dbReference type="SAM" id="MobiDB-lite"/>
    </source>
</evidence>
<organism evidence="2 3">
    <name type="scientific">Tamaricihabitans halophyticus</name>
    <dbReference type="NCBI Taxonomy" id="1262583"/>
    <lineage>
        <taxon>Bacteria</taxon>
        <taxon>Bacillati</taxon>
        <taxon>Actinomycetota</taxon>
        <taxon>Actinomycetes</taxon>
        <taxon>Pseudonocardiales</taxon>
        <taxon>Pseudonocardiaceae</taxon>
        <taxon>Tamaricihabitans</taxon>
    </lineage>
</organism>
<gene>
    <name evidence="2" type="ORF">EV191_103206</name>
</gene>
<name>A0A4R2R458_9PSEU</name>
<sequence>MSIALSSRVSLPALAVVAAGLVGCSEQMPGQASAGDTATRGPGSSTPAAPSESNPGGDVLAEFDYCSLLDDGELSDLGLVAGELLDADVTNRPNCTWKTKRAAGGYDITVFYIDNMGIDEVNNADAEPVLTTVGEHQAVKFQSWGGGNSAIALKISDSSRVEIVATGSGGGETQDALAEQYAKLFEQKLPKGDG</sequence>
<evidence type="ECO:0000313" key="2">
    <source>
        <dbReference type="EMBL" id="TCP54165.1"/>
    </source>
</evidence>
<comment type="caution">
    <text evidence="2">The sequence shown here is derived from an EMBL/GenBank/DDBJ whole genome shotgun (WGS) entry which is preliminary data.</text>
</comment>
<dbReference type="InterPro" id="IPR024520">
    <property type="entry name" value="DUF3558"/>
</dbReference>
<feature type="region of interest" description="Disordered" evidence="1">
    <location>
        <begin position="29"/>
        <end position="56"/>
    </location>
</feature>
<proteinExistence type="predicted"/>
<dbReference type="EMBL" id="SLXQ01000003">
    <property type="protein sequence ID" value="TCP54165.1"/>
    <property type="molecule type" value="Genomic_DNA"/>
</dbReference>
<dbReference type="AlphaFoldDB" id="A0A4R2R458"/>